<dbReference type="InterPro" id="IPR001829">
    <property type="entry name" value="Pili_assmbl_chaperone_bac"/>
</dbReference>
<feature type="domain" description="Pili assembly chaperone C-terminal" evidence="8">
    <location>
        <begin position="171"/>
        <end position="233"/>
    </location>
</feature>
<dbReference type="SUPFAM" id="SSF49354">
    <property type="entry name" value="PapD-like"/>
    <property type="match status" value="1"/>
</dbReference>
<evidence type="ECO:0000256" key="3">
    <source>
        <dbReference type="ARBA" id="ARBA00022729"/>
    </source>
</evidence>
<dbReference type="Proteomes" id="UP000193675">
    <property type="component" value="Unassembled WGS sequence"/>
</dbReference>
<dbReference type="AlphaFoldDB" id="A0A1X1A358"/>
<reference evidence="9 10" key="1">
    <citation type="submission" date="2017-04" db="EMBL/GenBank/DDBJ databases">
        <title>Presence of VIM-2 positive Pseudomonas species in chickens and their surrounding environment.</title>
        <authorList>
            <person name="Zhang R."/>
        </authorList>
    </citation>
    <scope>NUCLEOTIDE SEQUENCE [LARGE SCALE GENOMIC DNA]</scope>
    <source>
        <strain evidence="9 10">DZ-C18</strain>
    </source>
</reference>
<proteinExistence type="inferred from homology"/>
<dbReference type="PANTHER" id="PTHR30251">
    <property type="entry name" value="PILUS ASSEMBLY CHAPERONE"/>
    <property type="match status" value="1"/>
</dbReference>
<evidence type="ECO:0000256" key="2">
    <source>
        <dbReference type="ARBA" id="ARBA00007399"/>
    </source>
</evidence>
<evidence type="ECO:0000256" key="5">
    <source>
        <dbReference type="ARBA" id="ARBA00023186"/>
    </source>
</evidence>
<evidence type="ECO:0000259" key="8">
    <source>
        <dbReference type="Pfam" id="PF02753"/>
    </source>
</evidence>
<dbReference type="InterPro" id="IPR013783">
    <property type="entry name" value="Ig-like_fold"/>
</dbReference>
<dbReference type="Gene3D" id="2.60.40.10">
    <property type="entry name" value="Immunoglobulins"/>
    <property type="match status" value="2"/>
</dbReference>
<keyword evidence="3 6" id="KW-0732">Signal</keyword>
<dbReference type="InterPro" id="IPR008962">
    <property type="entry name" value="PapD-like_sf"/>
</dbReference>
<comment type="similarity">
    <text evidence="2">Belongs to the periplasmic pilus chaperone family.</text>
</comment>
<dbReference type="SUPFAM" id="SSF49584">
    <property type="entry name" value="Periplasmic chaperone C-domain"/>
    <property type="match status" value="1"/>
</dbReference>
<evidence type="ECO:0000256" key="1">
    <source>
        <dbReference type="ARBA" id="ARBA00004418"/>
    </source>
</evidence>
<dbReference type="PANTHER" id="PTHR30251:SF2">
    <property type="entry name" value="FIMBRIAL CHAPERONE YADV-RELATED"/>
    <property type="match status" value="1"/>
</dbReference>
<dbReference type="InterPro" id="IPR036316">
    <property type="entry name" value="Pili_assmbl_chap_C_dom_sf"/>
</dbReference>
<accession>A0A1X1A358</accession>
<gene>
    <name evidence="9" type="ORF">B7H17_05980</name>
</gene>
<dbReference type="Pfam" id="PF02753">
    <property type="entry name" value="PapD_C"/>
    <property type="match status" value="1"/>
</dbReference>
<organism evidence="9 10">
    <name type="scientific">Pseudomonas putida</name>
    <name type="common">Arthrobacter siderocapsulatus</name>
    <dbReference type="NCBI Taxonomy" id="303"/>
    <lineage>
        <taxon>Bacteria</taxon>
        <taxon>Pseudomonadati</taxon>
        <taxon>Pseudomonadota</taxon>
        <taxon>Gammaproteobacteria</taxon>
        <taxon>Pseudomonadales</taxon>
        <taxon>Pseudomonadaceae</taxon>
        <taxon>Pseudomonas</taxon>
    </lineage>
</organism>
<sequence length="245" mass="26859">MLSFPYTRALSLSCLLAVLGSFSSAHAALTLNATRLIYESDKRSTSIIVANPSERTYAAQAWVNTRADDTTTAVPFTASPTLFRLDPGKERTVQIANLPNDLPVDRESLFFFNLQEIPQTVPGQRNALNIALRTRIKLFYRPSQLSGPVTEHLKDLRFSLTTVEGKAHLHVHNPSPFHFTFSRLDLEAAGRQQAVPGVDMIAPMSEQTYPMPSGLPAHGLQAVFSVITDYGSNSAPMTLPVHGTP</sequence>
<dbReference type="InterPro" id="IPR016147">
    <property type="entry name" value="Pili_assmbl_chaperone_N"/>
</dbReference>
<comment type="subcellular location">
    <subcellularLocation>
        <location evidence="1">Periplasm</location>
    </subcellularLocation>
</comment>
<dbReference type="PRINTS" id="PR00969">
    <property type="entry name" value="CHAPERONPILI"/>
</dbReference>
<protein>
    <submittedName>
        <fullName evidence="9">Pilus assembly protein</fullName>
    </submittedName>
</protein>
<evidence type="ECO:0000313" key="10">
    <source>
        <dbReference type="Proteomes" id="UP000193675"/>
    </source>
</evidence>
<dbReference type="EMBL" id="NBWC01000007">
    <property type="protein sequence ID" value="ORL66292.1"/>
    <property type="molecule type" value="Genomic_DNA"/>
</dbReference>
<dbReference type="GO" id="GO:0071555">
    <property type="term" value="P:cell wall organization"/>
    <property type="evidence" value="ECO:0007669"/>
    <property type="project" value="InterPro"/>
</dbReference>
<dbReference type="Pfam" id="PF00345">
    <property type="entry name" value="PapD_N"/>
    <property type="match status" value="1"/>
</dbReference>
<dbReference type="GO" id="GO:0030288">
    <property type="term" value="C:outer membrane-bounded periplasmic space"/>
    <property type="evidence" value="ECO:0007669"/>
    <property type="project" value="InterPro"/>
</dbReference>
<dbReference type="InterPro" id="IPR016148">
    <property type="entry name" value="Pili_assmbl_chaperone_C"/>
</dbReference>
<keyword evidence="4" id="KW-0574">Periplasm</keyword>
<name>A0A1X1A358_PSEPU</name>
<evidence type="ECO:0000259" key="7">
    <source>
        <dbReference type="Pfam" id="PF00345"/>
    </source>
</evidence>
<keyword evidence="5" id="KW-0143">Chaperone</keyword>
<dbReference type="InterPro" id="IPR050643">
    <property type="entry name" value="Periplasmic_pilus_chap"/>
</dbReference>
<dbReference type="RefSeq" id="WP_084855006.1">
    <property type="nucleotide sequence ID" value="NZ_JAOTEI010000050.1"/>
</dbReference>
<evidence type="ECO:0000313" key="9">
    <source>
        <dbReference type="EMBL" id="ORL66292.1"/>
    </source>
</evidence>
<evidence type="ECO:0000256" key="6">
    <source>
        <dbReference type="SAM" id="SignalP"/>
    </source>
</evidence>
<dbReference type="OrthoDB" id="9131059at2"/>
<feature type="chain" id="PRO_5013253288" evidence="6">
    <location>
        <begin position="28"/>
        <end position="245"/>
    </location>
</feature>
<feature type="domain" description="Pili assembly chaperone N-terminal" evidence="7">
    <location>
        <begin position="29"/>
        <end position="145"/>
    </location>
</feature>
<evidence type="ECO:0000256" key="4">
    <source>
        <dbReference type="ARBA" id="ARBA00022764"/>
    </source>
</evidence>
<feature type="signal peptide" evidence="6">
    <location>
        <begin position="1"/>
        <end position="27"/>
    </location>
</feature>
<comment type="caution">
    <text evidence="9">The sequence shown here is derived from an EMBL/GenBank/DDBJ whole genome shotgun (WGS) entry which is preliminary data.</text>
</comment>